<keyword evidence="3" id="KW-0238">DNA-binding</keyword>
<protein>
    <recommendedName>
        <fullName evidence="6">MADS-box domain-containing protein</fullName>
    </recommendedName>
</protein>
<dbReference type="PROSITE" id="PS50066">
    <property type="entry name" value="MADS_BOX_2"/>
    <property type="match status" value="1"/>
</dbReference>
<comment type="caution">
    <text evidence="7">The sequence shown here is derived from an EMBL/GenBank/DDBJ whole genome shotgun (WGS) entry which is preliminary data.</text>
</comment>
<evidence type="ECO:0000256" key="3">
    <source>
        <dbReference type="ARBA" id="ARBA00023125"/>
    </source>
</evidence>
<dbReference type="SUPFAM" id="SSF55455">
    <property type="entry name" value="SRF-like"/>
    <property type="match status" value="1"/>
</dbReference>
<dbReference type="InterPro" id="IPR002100">
    <property type="entry name" value="TF_MADSbox"/>
</dbReference>
<proteinExistence type="predicted"/>
<gene>
    <name evidence="7" type="ORF">IEQ34_003696</name>
</gene>
<reference evidence="7 8" key="1">
    <citation type="journal article" date="2021" name="Hortic Res">
        <title>Chromosome-scale assembly of the Dendrobium chrysotoxum genome enhances the understanding of orchid evolution.</title>
        <authorList>
            <person name="Zhang Y."/>
            <person name="Zhang G.Q."/>
            <person name="Zhang D."/>
            <person name="Liu X.D."/>
            <person name="Xu X.Y."/>
            <person name="Sun W.H."/>
            <person name="Yu X."/>
            <person name="Zhu X."/>
            <person name="Wang Z.W."/>
            <person name="Zhao X."/>
            <person name="Zhong W.Y."/>
            <person name="Chen H."/>
            <person name="Yin W.L."/>
            <person name="Huang T."/>
            <person name="Niu S.C."/>
            <person name="Liu Z.J."/>
        </authorList>
    </citation>
    <scope>NUCLEOTIDE SEQUENCE [LARGE SCALE GENOMIC DNA]</scope>
    <source>
        <strain evidence="7">Lindl</strain>
    </source>
</reference>
<dbReference type="InterPro" id="IPR036879">
    <property type="entry name" value="TF_MADSbox_sf"/>
</dbReference>
<name>A0AAV7HG67_DENCH</name>
<keyword evidence="2" id="KW-0805">Transcription regulation</keyword>
<evidence type="ECO:0000256" key="2">
    <source>
        <dbReference type="ARBA" id="ARBA00023015"/>
    </source>
</evidence>
<dbReference type="Pfam" id="PF00319">
    <property type="entry name" value="SRF-TF"/>
    <property type="match status" value="1"/>
</dbReference>
<keyword evidence="4" id="KW-0804">Transcription</keyword>
<sequence length="125" mass="13876">MTRQVTFSKKGIGRLKKARELAILCDAELTSSCFDIAEGGLPEAIRLEKKVLADDWEHDDSVEDYVDRILFQLTETIDEQKSMEPWFIASRPPSSTSPATSPADKALRVTCLVVASLGLLLPLLR</sequence>
<dbReference type="AlphaFoldDB" id="A0AAV7HG67"/>
<evidence type="ECO:0000313" key="8">
    <source>
        <dbReference type="Proteomes" id="UP000775213"/>
    </source>
</evidence>
<dbReference type="Proteomes" id="UP000775213">
    <property type="component" value="Unassembled WGS sequence"/>
</dbReference>
<organism evidence="7 8">
    <name type="scientific">Dendrobium chrysotoxum</name>
    <name type="common">Orchid</name>
    <dbReference type="NCBI Taxonomy" id="161865"/>
    <lineage>
        <taxon>Eukaryota</taxon>
        <taxon>Viridiplantae</taxon>
        <taxon>Streptophyta</taxon>
        <taxon>Embryophyta</taxon>
        <taxon>Tracheophyta</taxon>
        <taxon>Spermatophyta</taxon>
        <taxon>Magnoliopsida</taxon>
        <taxon>Liliopsida</taxon>
        <taxon>Asparagales</taxon>
        <taxon>Orchidaceae</taxon>
        <taxon>Epidendroideae</taxon>
        <taxon>Malaxideae</taxon>
        <taxon>Dendrobiinae</taxon>
        <taxon>Dendrobium</taxon>
    </lineage>
</organism>
<accession>A0AAV7HG67</accession>
<dbReference type="Gene3D" id="3.40.1810.10">
    <property type="entry name" value="Transcription factor, MADS-box"/>
    <property type="match status" value="1"/>
</dbReference>
<dbReference type="GO" id="GO:0005634">
    <property type="term" value="C:nucleus"/>
    <property type="evidence" value="ECO:0007669"/>
    <property type="project" value="UniProtKB-SubCell"/>
</dbReference>
<evidence type="ECO:0000259" key="6">
    <source>
        <dbReference type="PROSITE" id="PS50066"/>
    </source>
</evidence>
<dbReference type="GO" id="GO:0046983">
    <property type="term" value="F:protein dimerization activity"/>
    <property type="evidence" value="ECO:0007669"/>
    <property type="project" value="InterPro"/>
</dbReference>
<dbReference type="EMBL" id="JAGFBR010000005">
    <property type="protein sequence ID" value="KAH0466458.1"/>
    <property type="molecule type" value="Genomic_DNA"/>
</dbReference>
<dbReference type="GO" id="GO:0003677">
    <property type="term" value="F:DNA binding"/>
    <property type="evidence" value="ECO:0007669"/>
    <property type="project" value="UniProtKB-KW"/>
</dbReference>
<keyword evidence="5" id="KW-0539">Nucleus</keyword>
<evidence type="ECO:0000256" key="5">
    <source>
        <dbReference type="ARBA" id="ARBA00023242"/>
    </source>
</evidence>
<feature type="domain" description="MADS-box" evidence="6">
    <location>
        <begin position="1"/>
        <end position="30"/>
    </location>
</feature>
<comment type="subcellular location">
    <subcellularLocation>
        <location evidence="1">Nucleus</location>
    </subcellularLocation>
</comment>
<evidence type="ECO:0000313" key="7">
    <source>
        <dbReference type="EMBL" id="KAH0466458.1"/>
    </source>
</evidence>
<evidence type="ECO:0000256" key="4">
    <source>
        <dbReference type="ARBA" id="ARBA00023163"/>
    </source>
</evidence>
<keyword evidence="8" id="KW-1185">Reference proteome</keyword>
<evidence type="ECO:0000256" key="1">
    <source>
        <dbReference type="ARBA" id="ARBA00004123"/>
    </source>
</evidence>